<proteinExistence type="predicted"/>
<gene>
    <name evidence="1" type="ORF">HDK90DRAFT_164316</name>
</gene>
<reference evidence="1 2" key="1">
    <citation type="submission" date="2024-04" db="EMBL/GenBank/DDBJ databases">
        <title>Phyllosticta paracitricarpa is synonymous to the EU quarantine fungus P. citricarpa based on phylogenomic analyses.</title>
        <authorList>
            <consortium name="Lawrence Berkeley National Laboratory"/>
            <person name="Van Ingen-Buijs V.A."/>
            <person name="Van Westerhoven A.C."/>
            <person name="Haridas S."/>
            <person name="Skiadas P."/>
            <person name="Martin F."/>
            <person name="Groenewald J.Z."/>
            <person name="Crous P.W."/>
            <person name="Seidl M.F."/>
        </authorList>
    </citation>
    <scope>NUCLEOTIDE SEQUENCE [LARGE SCALE GENOMIC DNA]</scope>
    <source>
        <strain evidence="1 2">CBS 123374</strain>
    </source>
</reference>
<keyword evidence="2" id="KW-1185">Reference proteome</keyword>
<comment type="caution">
    <text evidence="1">The sequence shown here is derived from an EMBL/GenBank/DDBJ whole genome shotgun (WGS) entry which is preliminary data.</text>
</comment>
<protein>
    <recommendedName>
        <fullName evidence="3">Secreted protein</fullName>
    </recommendedName>
</protein>
<organism evidence="1 2">
    <name type="scientific">Phyllosticta capitalensis</name>
    <dbReference type="NCBI Taxonomy" id="121624"/>
    <lineage>
        <taxon>Eukaryota</taxon>
        <taxon>Fungi</taxon>
        <taxon>Dikarya</taxon>
        <taxon>Ascomycota</taxon>
        <taxon>Pezizomycotina</taxon>
        <taxon>Dothideomycetes</taxon>
        <taxon>Dothideomycetes incertae sedis</taxon>
        <taxon>Botryosphaeriales</taxon>
        <taxon>Phyllostictaceae</taxon>
        <taxon>Phyllosticta</taxon>
    </lineage>
</organism>
<dbReference type="EMBL" id="JBBWRZ010000002">
    <property type="protein sequence ID" value="KAK8244600.1"/>
    <property type="molecule type" value="Genomic_DNA"/>
</dbReference>
<sequence>MLRTFETTFWILSTFPTRAQGYHSEGQRGVFMGFGSFPFHSVFCTRLYYSLIALLEPSSFSAIRFAGKTGCTYALSLTVSSRSASVVECFASFTTRTTIWKDSGASRSRIPPSFCALDTGTTSSFACSGTFNSSCIIPMSTVTAIHKNMTTCTRAVRALPCSSRLSLQPRRNNKRLSSPS</sequence>
<name>A0ABR1Z1I7_9PEZI</name>
<dbReference type="Proteomes" id="UP001492380">
    <property type="component" value="Unassembled WGS sequence"/>
</dbReference>
<accession>A0ABR1Z1I7</accession>
<evidence type="ECO:0008006" key="3">
    <source>
        <dbReference type="Google" id="ProtNLM"/>
    </source>
</evidence>
<evidence type="ECO:0000313" key="2">
    <source>
        <dbReference type="Proteomes" id="UP001492380"/>
    </source>
</evidence>
<evidence type="ECO:0000313" key="1">
    <source>
        <dbReference type="EMBL" id="KAK8244600.1"/>
    </source>
</evidence>